<protein>
    <submittedName>
        <fullName evidence="1">Uncharacterized protein</fullName>
    </submittedName>
</protein>
<name>A0ABR9KNJ1_9ACTN</name>
<gene>
    <name evidence="1" type="ORF">H4W81_006379</name>
</gene>
<evidence type="ECO:0000313" key="2">
    <source>
        <dbReference type="Proteomes" id="UP000661607"/>
    </source>
</evidence>
<dbReference type="EMBL" id="JADBEF010000001">
    <property type="protein sequence ID" value="MBE1563600.1"/>
    <property type="molecule type" value="Genomic_DNA"/>
</dbReference>
<accession>A0ABR9KNJ1</accession>
<evidence type="ECO:0000313" key="1">
    <source>
        <dbReference type="EMBL" id="MBE1563600.1"/>
    </source>
</evidence>
<sequence>MPFNVLFNALAVERRFADPNISARAHCDVPMFVQGVTPEDAIEHRDISKVSPLFF</sequence>
<dbReference type="RefSeq" id="WP_192778144.1">
    <property type="nucleotide sequence ID" value="NZ_BAAASY010000046.1"/>
</dbReference>
<dbReference type="Proteomes" id="UP000661607">
    <property type="component" value="Unassembled WGS sequence"/>
</dbReference>
<comment type="caution">
    <text evidence="1">The sequence shown here is derived from an EMBL/GenBank/DDBJ whole genome shotgun (WGS) entry which is preliminary data.</text>
</comment>
<keyword evidence="2" id="KW-1185">Reference proteome</keyword>
<organism evidence="1 2">
    <name type="scientific">Nonomuraea africana</name>
    <dbReference type="NCBI Taxonomy" id="46171"/>
    <lineage>
        <taxon>Bacteria</taxon>
        <taxon>Bacillati</taxon>
        <taxon>Actinomycetota</taxon>
        <taxon>Actinomycetes</taxon>
        <taxon>Streptosporangiales</taxon>
        <taxon>Streptosporangiaceae</taxon>
        <taxon>Nonomuraea</taxon>
    </lineage>
</organism>
<proteinExistence type="predicted"/>
<reference evidence="1 2" key="1">
    <citation type="submission" date="2020-10" db="EMBL/GenBank/DDBJ databases">
        <title>Sequencing the genomes of 1000 actinobacteria strains.</title>
        <authorList>
            <person name="Klenk H.-P."/>
        </authorList>
    </citation>
    <scope>NUCLEOTIDE SEQUENCE [LARGE SCALE GENOMIC DNA]</scope>
    <source>
        <strain evidence="1 2">DSM 43748</strain>
    </source>
</reference>